<name>A0A3P8IZN5_RAOTE</name>
<dbReference type="Pfam" id="PF04996">
    <property type="entry name" value="AstB"/>
    <property type="match status" value="1"/>
</dbReference>
<dbReference type="InterPro" id="IPR037031">
    <property type="entry name" value="AstB_sf"/>
</dbReference>
<dbReference type="KEGG" id="rtg:NCTC13098_03990"/>
<reference evidence="1 2" key="1">
    <citation type="submission" date="2018-12" db="EMBL/GenBank/DDBJ databases">
        <authorList>
            <consortium name="Pathogen Informatics"/>
        </authorList>
    </citation>
    <scope>NUCLEOTIDE SEQUENCE [LARGE SCALE GENOMIC DNA]</scope>
    <source>
        <strain evidence="1 2">NCTC13098</strain>
    </source>
</reference>
<keyword evidence="1" id="KW-0378">Hydrolase</keyword>
<protein>
    <submittedName>
        <fullName evidence="1">N-succinylarginine dihydrolase</fullName>
        <ecNumber evidence="1">3.5.3.23</ecNumber>
    </submittedName>
</protein>
<dbReference type="GO" id="GO:0009015">
    <property type="term" value="F:N-succinylarginine dihydrolase activity"/>
    <property type="evidence" value="ECO:0007669"/>
    <property type="project" value="UniProtKB-EC"/>
</dbReference>
<dbReference type="SUPFAM" id="SSF55909">
    <property type="entry name" value="Pentein"/>
    <property type="match status" value="1"/>
</dbReference>
<dbReference type="GO" id="GO:0006525">
    <property type="term" value="P:arginine metabolic process"/>
    <property type="evidence" value="ECO:0007669"/>
    <property type="project" value="InterPro"/>
</dbReference>
<dbReference type="Proteomes" id="UP000274346">
    <property type="component" value="Chromosome"/>
</dbReference>
<dbReference type="EMBL" id="LR131271">
    <property type="protein sequence ID" value="VDR27619.1"/>
    <property type="molecule type" value="Genomic_DNA"/>
</dbReference>
<evidence type="ECO:0000313" key="1">
    <source>
        <dbReference type="EMBL" id="VDR27619.1"/>
    </source>
</evidence>
<accession>A0A3P8IZN5</accession>
<gene>
    <name evidence="1" type="primary">astB_3</name>
    <name evidence="1" type="ORF">NCTC13098_03990</name>
</gene>
<organism evidence="1 2">
    <name type="scientific">Raoultella terrigena</name>
    <name type="common">Klebsiella terrigena</name>
    <dbReference type="NCBI Taxonomy" id="577"/>
    <lineage>
        <taxon>Bacteria</taxon>
        <taxon>Pseudomonadati</taxon>
        <taxon>Pseudomonadota</taxon>
        <taxon>Gammaproteobacteria</taxon>
        <taxon>Enterobacterales</taxon>
        <taxon>Enterobacteriaceae</taxon>
        <taxon>Klebsiella/Raoultella group</taxon>
        <taxon>Raoultella</taxon>
    </lineage>
</organism>
<dbReference type="AlphaFoldDB" id="A0A3P8IZN5"/>
<dbReference type="InterPro" id="IPR007079">
    <property type="entry name" value="SuccinylArg_d-Hdrlase_AstB"/>
</dbReference>
<proteinExistence type="predicted"/>
<dbReference type="Gene3D" id="3.75.10.20">
    <property type="entry name" value="Succinylarginine dihydrolase"/>
    <property type="match status" value="1"/>
</dbReference>
<evidence type="ECO:0000313" key="2">
    <source>
        <dbReference type="Proteomes" id="UP000274346"/>
    </source>
</evidence>
<sequence>MKALADRGFIQGILPPQPRPNIAALRGLGFYGSDEQVLTRAAADAPHLPLGL</sequence>
<dbReference type="EC" id="3.5.3.23" evidence="1"/>